<feature type="transmembrane region" description="Helical" evidence="2">
    <location>
        <begin position="323"/>
        <end position="341"/>
    </location>
</feature>
<feature type="transmembrane region" description="Helical" evidence="2">
    <location>
        <begin position="361"/>
        <end position="382"/>
    </location>
</feature>
<evidence type="ECO:0000256" key="1">
    <source>
        <dbReference type="SAM" id="MobiDB-lite"/>
    </source>
</evidence>
<dbReference type="SUPFAM" id="SSF103473">
    <property type="entry name" value="MFS general substrate transporter"/>
    <property type="match status" value="1"/>
</dbReference>
<feature type="compositionally biased region" description="Basic and acidic residues" evidence="1">
    <location>
        <begin position="76"/>
        <end position="86"/>
    </location>
</feature>
<feature type="compositionally biased region" description="Acidic residues" evidence="1">
    <location>
        <begin position="499"/>
        <end position="510"/>
    </location>
</feature>
<gene>
    <name evidence="3" type="ORF">FOL47_010344</name>
</gene>
<feature type="transmembrane region" description="Helical" evidence="2">
    <location>
        <begin position="389"/>
        <end position="410"/>
    </location>
</feature>
<dbReference type="OrthoDB" id="473555at2759"/>
<dbReference type="PANTHER" id="PTHR23512">
    <property type="entry name" value="MAJOR FACILITATOR SUPERFAMILY DOMAIN-CONTAINING PROTEIN 1"/>
    <property type="match status" value="1"/>
</dbReference>
<feature type="transmembrane region" description="Helical" evidence="2">
    <location>
        <begin position="461"/>
        <end position="483"/>
    </location>
</feature>
<dbReference type="InterPro" id="IPR036259">
    <property type="entry name" value="MFS_trans_sf"/>
</dbReference>
<dbReference type="Gene3D" id="1.20.1250.20">
    <property type="entry name" value="MFS general substrate transporter like domains"/>
    <property type="match status" value="1"/>
</dbReference>
<dbReference type="PANTHER" id="PTHR23512:SF12">
    <property type="entry name" value="TRANSPORTER, PUTATIVE (AFU_ORTHOLOGUE AFUA_4G00260)-RELATED"/>
    <property type="match status" value="1"/>
</dbReference>
<evidence type="ECO:0000256" key="2">
    <source>
        <dbReference type="SAM" id="Phobius"/>
    </source>
</evidence>
<accession>A0A7J6L408</accession>
<feature type="region of interest" description="Disordered" evidence="1">
    <location>
        <begin position="64"/>
        <end position="107"/>
    </location>
</feature>
<protein>
    <recommendedName>
        <fullName evidence="5">Major facilitator super domain-containing protein 1</fullName>
    </recommendedName>
</protein>
<evidence type="ECO:0000313" key="3">
    <source>
        <dbReference type="EMBL" id="KAF4653679.1"/>
    </source>
</evidence>
<feature type="transmembrane region" description="Helical" evidence="2">
    <location>
        <begin position="430"/>
        <end position="449"/>
    </location>
</feature>
<feature type="transmembrane region" description="Helical" evidence="2">
    <location>
        <begin position="259"/>
        <end position="284"/>
    </location>
</feature>
<feature type="transmembrane region" description="Helical" evidence="2">
    <location>
        <begin position="139"/>
        <end position="161"/>
    </location>
</feature>
<feature type="region of interest" description="Disordered" evidence="1">
    <location>
        <begin position="499"/>
        <end position="526"/>
    </location>
</feature>
<proteinExistence type="predicted"/>
<sequence>MSERSSTGSSGEGDELDEFCSLRSGSSGGEFLTPRLEVRRAAIMRVSKVARCIFDSVNFSSLGSQEDVEDTGNNVPERKTKDDHGRATTSSQYNEPPPTNKHTRRHPLEDVEGGWFENKDPSEWGWLILEYLRIDHEHFAMLFSLPSLTGVLCGPFGVIVAKYGSTKSALAAAALTCVGSALVAVGLENRNFGVVLVGRIIFWTFLYILCVVQTVLCYRLFSGRALVAAYGLIIVACRTGGLAGSAFNASLLGWFRGDIVKAVSFSCALTGVGLVCAITFAVLYKGTRTARLIWPLLARRDDVNSESSGEEDIRNSLKTLPGLYWVLWLALGLLYATIFPFETVAVDYYVSDWGMSQQKAGKTVTLLLAFTFIIVGLLGQVLHITSSPLGFMIVTGWGYALGGTCAWVLASDILVAFQCNSPSTESIAVAMLYVSLGVMLFISNFLAGITRDHSKDYRSCILFFAMLSTVAWGCAAVLCYSASQGSLAILRLQRRARDDGEDGWLDDDSDDSRGNSFIRGRTIPRG</sequence>
<dbReference type="AlphaFoldDB" id="A0A7J6L408"/>
<evidence type="ECO:0008006" key="5">
    <source>
        <dbReference type="Google" id="ProtNLM"/>
    </source>
</evidence>
<dbReference type="EMBL" id="JAAPAO010000797">
    <property type="protein sequence ID" value="KAF4653679.1"/>
    <property type="molecule type" value="Genomic_DNA"/>
</dbReference>
<name>A0A7J6L408_PERCH</name>
<evidence type="ECO:0000313" key="4">
    <source>
        <dbReference type="Proteomes" id="UP000591131"/>
    </source>
</evidence>
<feature type="transmembrane region" description="Helical" evidence="2">
    <location>
        <begin position="225"/>
        <end position="247"/>
    </location>
</feature>
<keyword evidence="2" id="KW-0812">Transmembrane</keyword>
<reference evidence="3 4" key="1">
    <citation type="submission" date="2020-04" db="EMBL/GenBank/DDBJ databases">
        <title>Perkinsus chesapeaki whole genome sequence.</title>
        <authorList>
            <person name="Bogema D.R."/>
        </authorList>
    </citation>
    <scope>NUCLEOTIDE SEQUENCE [LARGE SCALE GENOMIC DNA]</scope>
    <source>
        <strain evidence="3">ATCC PRA-425</strain>
    </source>
</reference>
<comment type="caution">
    <text evidence="3">The sequence shown here is derived from an EMBL/GenBank/DDBJ whole genome shotgun (WGS) entry which is preliminary data.</text>
</comment>
<dbReference type="InterPro" id="IPR052187">
    <property type="entry name" value="MFSD1"/>
</dbReference>
<organism evidence="3 4">
    <name type="scientific">Perkinsus chesapeaki</name>
    <name type="common">Clam parasite</name>
    <name type="synonym">Perkinsus andrewsi</name>
    <dbReference type="NCBI Taxonomy" id="330153"/>
    <lineage>
        <taxon>Eukaryota</taxon>
        <taxon>Sar</taxon>
        <taxon>Alveolata</taxon>
        <taxon>Perkinsozoa</taxon>
        <taxon>Perkinsea</taxon>
        <taxon>Perkinsida</taxon>
        <taxon>Perkinsidae</taxon>
        <taxon>Perkinsus</taxon>
    </lineage>
</organism>
<dbReference type="Proteomes" id="UP000591131">
    <property type="component" value="Unassembled WGS sequence"/>
</dbReference>
<feature type="transmembrane region" description="Helical" evidence="2">
    <location>
        <begin position="168"/>
        <end position="187"/>
    </location>
</feature>
<keyword evidence="4" id="KW-1185">Reference proteome</keyword>
<keyword evidence="2" id="KW-0472">Membrane</keyword>
<keyword evidence="2" id="KW-1133">Transmembrane helix</keyword>
<feature type="transmembrane region" description="Helical" evidence="2">
    <location>
        <begin position="193"/>
        <end position="218"/>
    </location>
</feature>
<feature type="region of interest" description="Disordered" evidence="1">
    <location>
        <begin position="1"/>
        <end position="25"/>
    </location>
</feature>